<evidence type="ECO:0000256" key="2">
    <source>
        <dbReference type="SAM" id="Phobius"/>
    </source>
</evidence>
<keyword evidence="2" id="KW-1133">Transmembrane helix</keyword>
<comment type="caution">
    <text evidence="3">The sequence shown here is derived from an EMBL/GenBank/DDBJ whole genome shotgun (WGS) entry which is preliminary data.</text>
</comment>
<organism evidence="3 4">
    <name type="scientific">Candidatus Roizmanbacteria bacterium RIFCSPLOWO2_01_FULL_35_13</name>
    <dbReference type="NCBI Taxonomy" id="1802055"/>
    <lineage>
        <taxon>Bacteria</taxon>
        <taxon>Candidatus Roizmaniibacteriota</taxon>
    </lineage>
</organism>
<accession>A0A1F7ICN5</accession>
<keyword evidence="2" id="KW-0812">Transmembrane</keyword>
<dbReference type="Proteomes" id="UP000179270">
    <property type="component" value="Unassembled WGS sequence"/>
</dbReference>
<dbReference type="EMBL" id="MGAF01000022">
    <property type="protein sequence ID" value="OGK41124.1"/>
    <property type="molecule type" value="Genomic_DNA"/>
</dbReference>
<evidence type="ECO:0000313" key="3">
    <source>
        <dbReference type="EMBL" id="OGK41124.1"/>
    </source>
</evidence>
<dbReference type="SUPFAM" id="SSF49299">
    <property type="entry name" value="PKD domain"/>
    <property type="match status" value="1"/>
</dbReference>
<dbReference type="AlphaFoldDB" id="A0A1F7ICN5"/>
<feature type="region of interest" description="Disordered" evidence="1">
    <location>
        <begin position="288"/>
        <end position="336"/>
    </location>
</feature>
<sequence>MRDTEVPEDITNDSNQTLDSHHNSNNYVGLKFALPVLGGLLLLVGLTAGALFYQQQSPQTLQSRAACSPSECSQDVHCGGGRCLNSCCIYPTPTPVCSNNVQNCSGKSVKKDKRTGTNLTGNCRYNIGTCFVTTGIGIEDCDSDGNCSRDTCDGAHWTTCAAGYTCTDGAGGVWDCVPGGGGGSSPTPKACNMSVALAAIPNSGSAPLNGVDLKASVSGGTGTLRYQFNCDQGDNTWDLDIATATNPYTAVNLCNYPTAGNYAATLFVQEGAGCSAFATVKVTVGVVPTKTPTPVKSKTPTPLKSKTPTPVKSKTPTPLKSKTPTPLKSKTPTPPPPVAGCVSYTVDETSGTGTRFLKYSLSPFNITALNTFCTNCNVEAMDNNEGTVYVVANGEGTSTARLCRLDTGSGALNGCVNTNRVLTAVSFRSGTLWAWKSGTGLVTVNLSSGAQTLVKSSSLNIQGIAWDNGGSALYLVKDGSKELYRYTSGGSISLYASNLPSSGIDALDFSPDGWLVGESPGGGATVYAYNVSTKTTKASWNTSTSLNNWDAMTAICDLPGI</sequence>
<gene>
    <name evidence="3" type="ORF">A3A74_02150</name>
</gene>
<keyword evidence="2" id="KW-0472">Membrane</keyword>
<dbReference type="Gene3D" id="2.60.40.10">
    <property type="entry name" value="Immunoglobulins"/>
    <property type="match status" value="1"/>
</dbReference>
<name>A0A1F7ICN5_9BACT</name>
<evidence type="ECO:0008006" key="5">
    <source>
        <dbReference type="Google" id="ProtNLM"/>
    </source>
</evidence>
<evidence type="ECO:0000256" key="1">
    <source>
        <dbReference type="SAM" id="MobiDB-lite"/>
    </source>
</evidence>
<dbReference type="InterPro" id="IPR013783">
    <property type="entry name" value="Ig-like_fold"/>
</dbReference>
<feature type="compositionally biased region" description="Acidic residues" evidence="1">
    <location>
        <begin position="1"/>
        <end position="11"/>
    </location>
</feature>
<reference evidence="3 4" key="1">
    <citation type="journal article" date="2016" name="Nat. Commun.">
        <title>Thousands of microbial genomes shed light on interconnected biogeochemical processes in an aquifer system.</title>
        <authorList>
            <person name="Anantharaman K."/>
            <person name="Brown C.T."/>
            <person name="Hug L.A."/>
            <person name="Sharon I."/>
            <person name="Castelle C.J."/>
            <person name="Probst A.J."/>
            <person name="Thomas B.C."/>
            <person name="Singh A."/>
            <person name="Wilkins M.J."/>
            <person name="Karaoz U."/>
            <person name="Brodie E.L."/>
            <person name="Williams K.H."/>
            <person name="Hubbard S.S."/>
            <person name="Banfield J.F."/>
        </authorList>
    </citation>
    <scope>NUCLEOTIDE SEQUENCE [LARGE SCALE GENOMIC DNA]</scope>
</reference>
<feature type="region of interest" description="Disordered" evidence="1">
    <location>
        <begin position="1"/>
        <end position="20"/>
    </location>
</feature>
<proteinExistence type="predicted"/>
<dbReference type="InterPro" id="IPR035986">
    <property type="entry name" value="PKD_dom_sf"/>
</dbReference>
<evidence type="ECO:0000313" key="4">
    <source>
        <dbReference type="Proteomes" id="UP000179270"/>
    </source>
</evidence>
<protein>
    <recommendedName>
        <fullName evidence="5">PKD domain-containing protein</fullName>
    </recommendedName>
</protein>
<feature type="compositionally biased region" description="Low complexity" evidence="1">
    <location>
        <begin position="288"/>
        <end position="331"/>
    </location>
</feature>
<dbReference type="STRING" id="1802055.A3A74_02150"/>
<feature type="transmembrane region" description="Helical" evidence="2">
    <location>
        <begin position="32"/>
        <end position="53"/>
    </location>
</feature>
<dbReference type="SUPFAM" id="SSF63825">
    <property type="entry name" value="YWTD domain"/>
    <property type="match status" value="1"/>
</dbReference>